<evidence type="ECO:0000313" key="2">
    <source>
        <dbReference type="WBParaSite" id="PTRK_0001629300.1"/>
    </source>
</evidence>
<dbReference type="AlphaFoldDB" id="A0A0N5A3T9"/>
<name>A0A0N5A3T9_PARTI</name>
<protein>
    <submittedName>
        <fullName evidence="2">LLGL domain-containing protein</fullName>
    </submittedName>
</protein>
<reference evidence="2" key="1">
    <citation type="submission" date="2017-02" db="UniProtKB">
        <authorList>
            <consortium name="WormBaseParasite"/>
        </authorList>
    </citation>
    <scope>IDENTIFICATION</scope>
</reference>
<sequence length="953" mass="110322">MANFFARKKVFGKDTPPDFLSKNFQVGEQEILGFNDNIIVFHPGKYASEILYGTGSNALGLMSSSDSTNTILFSSTIYKVFYIDNIERKMIVVITGSGKKDFSNLYIIDKEKLFTHNIMATSNKNNLESTTITGNENFIIYKRNDIYKISCCKLIYKKNSFIFYYGHGEGILTQIFNDSSMSWSTDINKNNKYIVNTDSNVTLYFGEMNLSKINYIYENNEVEKINNFQITNVFANINLKNELDNDIYIIIGHMYLVKTIFGTEKLKLHCSKFDCQIVGICYNKNDDAVTIATSDGSVYIFDDNNLNMKCQIQKNKYKELKSGYSDTNLKGIKDFFFINDKEKNTKFNQPYIVFDNIKMAKIQDSSKGLTIFNKNGIGKKYVISSEIYDYHITRKNDDGNTFDEYDDILLILCRNEFIFIDLTDEPYYREIHPGFLLTLDHHTVSKTIFVDNISNDILKNLYKIEEKYSKNEKYSRTFNNIQMINNDSRKCNNNLLIIGYANGEVYFFNLLRKNMKYLFKIDTKYIFDEELEKHFDYKAVLDSLFLPNFCYAGVFDDYLDSENLAITSVDFSRTTGEVFIGNHGGYVLRYNLPRKDEKSIDSKESLQVNLSKSLIQLPKGAVCNINEALSINYKFKQSDDEYQLDIGNCIKCDGSKITTLFYENNEYVLAIGTEYSLHIYSFKKRKIIFETSTYTQAELAHISNAPLNRFKSLKKSLRQTFRRKQKIDSDGNKVFENENLRTVERQIEARAIAKANECMLGKDPYVVKILIVKESFHNDCVLNLYFGLYKGEIHSYILSDIINNCNRKIFPSDTLIYKHDAPIVDMKELKIPGDLTSSRLLVSNEERIFTLPLVCSRVRKDNYKWKITKHTGCRIKSLNFYNIFSNDLFISASLSNGEICGIVLSDKKKYTLKKFSDERNKNAIATSMLLPTGEIIHYNKRGSLLIRKTFLQL</sequence>
<dbReference type="InterPro" id="IPR000664">
    <property type="entry name" value="Lethal2_giant"/>
</dbReference>
<dbReference type="GO" id="GO:0005096">
    <property type="term" value="F:GTPase activator activity"/>
    <property type="evidence" value="ECO:0007669"/>
    <property type="project" value="TreeGrafter"/>
</dbReference>
<dbReference type="SUPFAM" id="SSF50998">
    <property type="entry name" value="Quinoprotein alcohol dehydrogenase-like"/>
    <property type="match status" value="1"/>
</dbReference>
<dbReference type="PANTHER" id="PTHR10241">
    <property type="entry name" value="LETHAL 2 GIANT LARVAE PROTEIN"/>
    <property type="match status" value="1"/>
</dbReference>
<evidence type="ECO:0000313" key="1">
    <source>
        <dbReference type="Proteomes" id="UP000038045"/>
    </source>
</evidence>
<accession>A0A0N5A3T9</accession>
<dbReference type="PANTHER" id="PTHR10241:SF29">
    <property type="entry name" value="LETHAL(2) GIANT LARVAE PROTEIN"/>
    <property type="match status" value="1"/>
</dbReference>
<dbReference type="GO" id="GO:0030866">
    <property type="term" value="P:cortical actin cytoskeleton organization"/>
    <property type="evidence" value="ECO:0007669"/>
    <property type="project" value="TreeGrafter"/>
</dbReference>
<dbReference type="GO" id="GO:0008593">
    <property type="term" value="P:regulation of Notch signaling pathway"/>
    <property type="evidence" value="ECO:0007669"/>
    <property type="project" value="TreeGrafter"/>
</dbReference>
<dbReference type="GO" id="GO:0051294">
    <property type="term" value="P:establishment of spindle orientation"/>
    <property type="evidence" value="ECO:0007669"/>
    <property type="project" value="TreeGrafter"/>
</dbReference>
<dbReference type="GO" id="GO:0005886">
    <property type="term" value="C:plasma membrane"/>
    <property type="evidence" value="ECO:0007669"/>
    <property type="project" value="TreeGrafter"/>
</dbReference>
<proteinExistence type="predicted"/>
<dbReference type="InterPro" id="IPR011047">
    <property type="entry name" value="Quinoprotein_ADH-like_sf"/>
</dbReference>
<dbReference type="PRINTS" id="PR00962">
    <property type="entry name" value="LETHAL2GIANT"/>
</dbReference>
<dbReference type="GO" id="GO:0006893">
    <property type="term" value="P:Golgi to plasma membrane transport"/>
    <property type="evidence" value="ECO:0007669"/>
    <property type="project" value="TreeGrafter"/>
</dbReference>
<dbReference type="Proteomes" id="UP000038045">
    <property type="component" value="Unplaced"/>
</dbReference>
<dbReference type="WBParaSite" id="PTRK_0001629300.1">
    <property type="protein sequence ID" value="PTRK_0001629300.1"/>
    <property type="gene ID" value="PTRK_0001629300"/>
</dbReference>
<organism evidence="1 2">
    <name type="scientific">Parastrongyloides trichosuri</name>
    <name type="common">Possum-specific nematode worm</name>
    <dbReference type="NCBI Taxonomy" id="131310"/>
    <lineage>
        <taxon>Eukaryota</taxon>
        <taxon>Metazoa</taxon>
        <taxon>Ecdysozoa</taxon>
        <taxon>Nematoda</taxon>
        <taxon>Chromadorea</taxon>
        <taxon>Rhabditida</taxon>
        <taxon>Tylenchina</taxon>
        <taxon>Panagrolaimomorpha</taxon>
        <taxon>Strongyloidoidea</taxon>
        <taxon>Strongyloididae</taxon>
        <taxon>Parastrongyloides</taxon>
    </lineage>
</organism>
<dbReference type="GO" id="GO:0030864">
    <property type="term" value="C:cortical actin cytoskeleton"/>
    <property type="evidence" value="ECO:0007669"/>
    <property type="project" value="TreeGrafter"/>
</dbReference>
<dbReference type="STRING" id="131310.A0A0N5A3T9"/>
<dbReference type="GO" id="GO:0045159">
    <property type="term" value="F:myosin II binding"/>
    <property type="evidence" value="ECO:0007669"/>
    <property type="project" value="TreeGrafter"/>
</dbReference>
<dbReference type="GO" id="GO:0032878">
    <property type="term" value="P:regulation of establishment or maintenance of cell polarity"/>
    <property type="evidence" value="ECO:0007669"/>
    <property type="project" value="TreeGrafter"/>
</dbReference>
<keyword evidence="1" id="KW-1185">Reference proteome</keyword>
<dbReference type="GO" id="GO:0019905">
    <property type="term" value="F:syntaxin binding"/>
    <property type="evidence" value="ECO:0007669"/>
    <property type="project" value="TreeGrafter"/>
</dbReference>